<keyword evidence="6" id="KW-0479">Metal-binding</keyword>
<keyword evidence="9" id="KW-1185">Reference proteome</keyword>
<dbReference type="AlphaFoldDB" id="A0A822Y653"/>
<evidence type="ECO:0000256" key="5">
    <source>
        <dbReference type="ARBA" id="ARBA00023136"/>
    </source>
</evidence>
<keyword evidence="7" id="KW-0732">Signal</keyword>
<organism evidence="8 9">
    <name type="scientific">Nelumbo nucifera</name>
    <name type="common">Sacred lotus</name>
    <dbReference type="NCBI Taxonomy" id="4432"/>
    <lineage>
        <taxon>Eukaryota</taxon>
        <taxon>Viridiplantae</taxon>
        <taxon>Streptophyta</taxon>
        <taxon>Embryophyta</taxon>
        <taxon>Tracheophyta</taxon>
        <taxon>Spermatophyta</taxon>
        <taxon>Magnoliopsida</taxon>
        <taxon>Proteales</taxon>
        <taxon>Nelumbonaceae</taxon>
        <taxon>Nelumbo</taxon>
    </lineage>
</organism>
<evidence type="ECO:0000256" key="7">
    <source>
        <dbReference type="SAM" id="SignalP"/>
    </source>
</evidence>
<evidence type="ECO:0000256" key="6">
    <source>
        <dbReference type="PIRSR" id="PIRSR604254-1"/>
    </source>
</evidence>
<keyword evidence="6" id="KW-0862">Zinc</keyword>
<gene>
    <name evidence="8" type="ORF">HUJ06_029180</name>
</gene>
<name>A0A822Y653_NELNU</name>
<dbReference type="GO" id="GO:0009744">
    <property type="term" value="P:response to sucrose"/>
    <property type="evidence" value="ECO:0007669"/>
    <property type="project" value="UniProtKB-ARBA"/>
</dbReference>
<evidence type="ECO:0000256" key="3">
    <source>
        <dbReference type="ARBA" id="ARBA00022692"/>
    </source>
</evidence>
<dbReference type="PANTHER" id="PTHR20855:SF52">
    <property type="entry name" value="ADIPONECTIN RECEPTOR PROTEIN"/>
    <property type="match status" value="1"/>
</dbReference>
<comment type="similarity">
    <text evidence="2">Belongs to the ADIPOR family.</text>
</comment>
<dbReference type="GO" id="GO:0046872">
    <property type="term" value="F:metal ion binding"/>
    <property type="evidence" value="ECO:0007669"/>
    <property type="project" value="UniProtKB-KW"/>
</dbReference>
<keyword evidence="4" id="KW-1133">Transmembrane helix</keyword>
<accession>A0A822Y653</accession>
<dbReference type="PANTHER" id="PTHR20855">
    <property type="entry name" value="ADIPOR/PROGESTIN RECEPTOR-RELATED"/>
    <property type="match status" value="1"/>
</dbReference>
<evidence type="ECO:0000256" key="2">
    <source>
        <dbReference type="ARBA" id="ARBA00007018"/>
    </source>
</evidence>
<feature type="binding site" evidence="6">
    <location>
        <position position="11"/>
    </location>
    <ligand>
        <name>Zn(2+)</name>
        <dbReference type="ChEBI" id="CHEBI:29105"/>
    </ligand>
</feature>
<sequence>MFCLLASIICHLLLCHSERLSYIMLRLDYTGISVLISTSFYPPVYYSFMCKPFF</sequence>
<dbReference type="Proteomes" id="UP000607653">
    <property type="component" value="Unassembled WGS sequence"/>
</dbReference>
<comment type="caution">
    <text evidence="8">The sequence shown here is derived from an EMBL/GenBank/DDBJ whole genome shotgun (WGS) entry which is preliminary data.</text>
</comment>
<protein>
    <submittedName>
        <fullName evidence="8">Uncharacterized protein</fullName>
    </submittedName>
</protein>
<dbReference type="GO" id="GO:0016020">
    <property type="term" value="C:membrane"/>
    <property type="evidence" value="ECO:0007669"/>
    <property type="project" value="UniProtKB-SubCell"/>
</dbReference>
<keyword evidence="5" id="KW-0472">Membrane</keyword>
<evidence type="ECO:0000313" key="8">
    <source>
        <dbReference type="EMBL" id="DAD27712.1"/>
    </source>
</evidence>
<reference evidence="8 9" key="1">
    <citation type="journal article" date="2020" name="Mol. Biol. Evol.">
        <title>Distinct Expression and Methylation Patterns for Genes with Different Fates following a Single Whole-Genome Duplication in Flowering Plants.</title>
        <authorList>
            <person name="Shi T."/>
            <person name="Rahmani R.S."/>
            <person name="Gugger P.F."/>
            <person name="Wang M."/>
            <person name="Li H."/>
            <person name="Zhang Y."/>
            <person name="Li Z."/>
            <person name="Wang Q."/>
            <person name="Van de Peer Y."/>
            <person name="Marchal K."/>
            <person name="Chen J."/>
        </authorList>
    </citation>
    <scope>NUCLEOTIDE SEQUENCE [LARGE SCALE GENOMIC DNA]</scope>
    <source>
        <tissue evidence="8">Leaf</tissue>
    </source>
</reference>
<dbReference type="EMBL" id="DUZY01000002">
    <property type="protein sequence ID" value="DAD27712.1"/>
    <property type="molecule type" value="Genomic_DNA"/>
</dbReference>
<feature type="chain" id="PRO_5032381424" evidence="7">
    <location>
        <begin position="18"/>
        <end position="54"/>
    </location>
</feature>
<evidence type="ECO:0000256" key="1">
    <source>
        <dbReference type="ARBA" id="ARBA00004141"/>
    </source>
</evidence>
<dbReference type="GO" id="GO:0009725">
    <property type="term" value="P:response to hormone"/>
    <property type="evidence" value="ECO:0007669"/>
    <property type="project" value="UniProtKB-ARBA"/>
</dbReference>
<feature type="signal peptide" evidence="7">
    <location>
        <begin position="1"/>
        <end position="17"/>
    </location>
</feature>
<dbReference type="Pfam" id="PF03006">
    <property type="entry name" value="HlyIII"/>
    <property type="match status" value="1"/>
</dbReference>
<evidence type="ECO:0000256" key="4">
    <source>
        <dbReference type="ARBA" id="ARBA00022989"/>
    </source>
</evidence>
<dbReference type="InterPro" id="IPR004254">
    <property type="entry name" value="AdipoR/HlyIII-related"/>
</dbReference>
<keyword evidence="3" id="KW-0812">Transmembrane</keyword>
<proteinExistence type="inferred from homology"/>
<evidence type="ECO:0000313" key="9">
    <source>
        <dbReference type="Proteomes" id="UP000607653"/>
    </source>
</evidence>
<comment type="subcellular location">
    <subcellularLocation>
        <location evidence="1">Membrane</location>
        <topology evidence="1">Multi-pass membrane protein</topology>
    </subcellularLocation>
</comment>